<evidence type="ECO:0000313" key="3">
    <source>
        <dbReference type="Proteomes" id="UP000188184"/>
    </source>
</evidence>
<sequence length="186" mass="21463">MLGKGNIQVNEILKQSVGKHVLYFTEQPERYIENAISFVTAGAEQGDYVFFVENARILPVIQQQVEQLLTPEQLARVHFMNNYAFYWQNGDFHPPTILAHFTKTLALHLVAEKSFRTWGHIEWGDQEEITRDIEEFEQAIDGIVSKQKAISVCAYDVSRVSEPFKELLLNCHSYLMTDDEIMPVAR</sequence>
<organism evidence="2 3">
    <name type="scientific">Planococcus lenghuensis</name>
    <dbReference type="NCBI Taxonomy" id="2213202"/>
    <lineage>
        <taxon>Bacteria</taxon>
        <taxon>Bacillati</taxon>
        <taxon>Bacillota</taxon>
        <taxon>Bacilli</taxon>
        <taxon>Bacillales</taxon>
        <taxon>Caryophanaceae</taxon>
        <taxon>Planococcus</taxon>
    </lineage>
</organism>
<dbReference type="EMBL" id="CP019640">
    <property type="protein sequence ID" value="AQQ52339.1"/>
    <property type="molecule type" value="Genomic_DNA"/>
</dbReference>
<evidence type="ECO:0000259" key="1">
    <source>
        <dbReference type="Pfam" id="PF14417"/>
    </source>
</evidence>
<dbReference type="OrthoDB" id="2855396at2"/>
<protein>
    <submittedName>
        <fullName evidence="2">3-ketoacyl-ACP reductase</fullName>
    </submittedName>
</protein>
<name>A0A1Q2KVW9_9BACL</name>
<dbReference type="KEGG" id="pmar:B0X71_03915"/>
<accession>A0A1Q2KVW9</accession>
<dbReference type="InterPro" id="IPR025847">
    <property type="entry name" value="MEDS_domain"/>
</dbReference>
<dbReference type="RefSeq" id="WP_077588220.1">
    <property type="nucleotide sequence ID" value="NZ_CP019640.1"/>
</dbReference>
<evidence type="ECO:0000313" key="2">
    <source>
        <dbReference type="EMBL" id="AQQ52339.1"/>
    </source>
</evidence>
<gene>
    <name evidence="2" type="ORF">B0X71_03915</name>
</gene>
<keyword evidence="3" id="KW-1185">Reference proteome</keyword>
<dbReference type="Pfam" id="PF14417">
    <property type="entry name" value="MEDS"/>
    <property type="match status" value="1"/>
</dbReference>
<reference evidence="2 3" key="1">
    <citation type="submission" date="2017-02" db="EMBL/GenBank/DDBJ databases">
        <title>The complete genomic sequence of a novel cold adapted crude oil-degrading bacterium Planococcus qaidamina Y42.</title>
        <authorList>
            <person name="Yang R."/>
        </authorList>
    </citation>
    <scope>NUCLEOTIDE SEQUENCE [LARGE SCALE GENOMIC DNA]</scope>
    <source>
        <strain evidence="2 3">Y42</strain>
    </source>
</reference>
<proteinExistence type="predicted"/>
<dbReference type="Proteomes" id="UP000188184">
    <property type="component" value="Chromosome"/>
</dbReference>
<dbReference type="AlphaFoldDB" id="A0A1Q2KVW9"/>
<feature type="domain" description="MEDS" evidence="1">
    <location>
        <begin position="20"/>
        <end position="172"/>
    </location>
</feature>